<protein>
    <submittedName>
        <fullName evidence="1 3">Uncharacterized protein</fullName>
    </submittedName>
</protein>
<reference evidence="3" key="1">
    <citation type="submission" date="2017-02" db="UniProtKB">
        <authorList>
            <consortium name="WormBaseParasite"/>
        </authorList>
    </citation>
    <scope>IDENTIFICATION</scope>
</reference>
<sequence>MSNSTLMPYLVYLKSDFSYNILLLLPFQSHFQQFSLSPSSHK</sequence>
<dbReference type="AlphaFoldDB" id="A0A0R3QE22"/>
<evidence type="ECO:0000313" key="2">
    <source>
        <dbReference type="Proteomes" id="UP000280834"/>
    </source>
</evidence>
<organism evidence="3">
    <name type="scientific">Brugia timori</name>
    <dbReference type="NCBI Taxonomy" id="42155"/>
    <lineage>
        <taxon>Eukaryota</taxon>
        <taxon>Metazoa</taxon>
        <taxon>Ecdysozoa</taxon>
        <taxon>Nematoda</taxon>
        <taxon>Chromadorea</taxon>
        <taxon>Rhabditida</taxon>
        <taxon>Spirurina</taxon>
        <taxon>Spiruromorpha</taxon>
        <taxon>Filarioidea</taxon>
        <taxon>Onchocercidae</taxon>
        <taxon>Brugia</taxon>
    </lineage>
</organism>
<evidence type="ECO:0000313" key="1">
    <source>
        <dbReference type="EMBL" id="VDO15723.1"/>
    </source>
</evidence>
<gene>
    <name evidence="1" type="ORF">BTMF_LOCUS3904</name>
</gene>
<evidence type="ECO:0000313" key="3">
    <source>
        <dbReference type="WBParaSite" id="BTMF_0000460801-mRNA-1"/>
    </source>
</evidence>
<dbReference type="WBParaSite" id="BTMF_0000460801-mRNA-1">
    <property type="protein sequence ID" value="BTMF_0000460801-mRNA-1"/>
    <property type="gene ID" value="BTMF_0000460801"/>
</dbReference>
<keyword evidence="2" id="KW-1185">Reference proteome</keyword>
<reference evidence="1 2" key="2">
    <citation type="submission" date="2018-11" db="EMBL/GenBank/DDBJ databases">
        <authorList>
            <consortium name="Pathogen Informatics"/>
        </authorList>
    </citation>
    <scope>NUCLEOTIDE SEQUENCE [LARGE SCALE GENOMIC DNA]</scope>
</reference>
<accession>A0A0R3QE22</accession>
<proteinExistence type="predicted"/>
<name>A0A0R3QE22_9BILA</name>
<dbReference type="EMBL" id="UZAG01003683">
    <property type="protein sequence ID" value="VDO15723.1"/>
    <property type="molecule type" value="Genomic_DNA"/>
</dbReference>
<dbReference type="Proteomes" id="UP000280834">
    <property type="component" value="Unassembled WGS sequence"/>
</dbReference>